<accession>A0A1Y1J8P0</accession>
<evidence type="ECO:0000313" key="3">
    <source>
        <dbReference type="Proteomes" id="UP000195521"/>
    </source>
</evidence>
<feature type="signal peptide" evidence="1">
    <location>
        <begin position="1"/>
        <end position="19"/>
    </location>
</feature>
<comment type="caution">
    <text evidence="2">The sequence shown here is derived from an EMBL/GenBank/DDBJ whole genome shotgun (WGS) entry which is preliminary data.</text>
</comment>
<dbReference type="EMBL" id="BDQF01000001">
    <property type="protein sequence ID" value="GAW78876.1"/>
    <property type="molecule type" value="Genomic_DNA"/>
</dbReference>
<keyword evidence="3" id="KW-1185">Reference proteome</keyword>
<evidence type="ECO:0000256" key="1">
    <source>
        <dbReference type="SAM" id="SignalP"/>
    </source>
</evidence>
<sequence length="209" mass="23809">MDYKLKLILLAALLNTTSRIDVKCLEDKSIKNNHTTPYINNFDLSTFEKKGDNQGCTGEVEQRLINGEKFLTSENNNEKDEKLGNTENIKDFISLKTNQLKDYITHFFKSNSASSNDFYKILFDCAKASSAKPYLVDICVNKYLKKHNIEFSQTCLSCFSSFIGCTYISCNKECAKDQCTEDCKKCSQKHCFKSLLNCTKLDSLPDPCK</sequence>
<evidence type="ECO:0000313" key="2">
    <source>
        <dbReference type="EMBL" id="GAW78876.1"/>
    </source>
</evidence>
<keyword evidence="1" id="KW-0732">Signal</keyword>
<proteinExistence type="predicted"/>
<reference evidence="3" key="1">
    <citation type="submission" date="2017-04" db="EMBL/GenBank/DDBJ databases">
        <title>Plasmodium gonderi genome.</title>
        <authorList>
            <person name="Arisue N."/>
            <person name="Honma H."/>
            <person name="Kawai S."/>
            <person name="Tougan T."/>
            <person name="Tanabe K."/>
            <person name="Horii T."/>
        </authorList>
    </citation>
    <scope>NUCLEOTIDE SEQUENCE [LARGE SCALE GENOMIC DNA]</scope>
    <source>
        <strain evidence="3">ATCC 30045</strain>
    </source>
</reference>
<dbReference type="RefSeq" id="XP_028541465.1">
    <property type="nucleotide sequence ID" value="XM_028685664.1"/>
</dbReference>
<dbReference type="OMA" id="TNQFREY"/>
<name>A0A1Y1J8P0_PLAGO</name>
<protein>
    <recommendedName>
        <fullName evidence="4">Variable surface protein</fullName>
    </recommendedName>
</protein>
<dbReference type="Proteomes" id="UP000195521">
    <property type="component" value="Unassembled WGS sequence"/>
</dbReference>
<gene>
    <name evidence="2" type="ORF">PGO_010200</name>
</gene>
<dbReference type="AlphaFoldDB" id="A0A1Y1J8P0"/>
<feature type="chain" id="PRO_5012982604" description="Variable surface protein" evidence="1">
    <location>
        <begin position="20"/>
        <end position="209"/>
    </location>
</feature>
<organism evidence="2 3">
    <name type="scientific">Plasmodium gonderi</name>
    <dbReference type="NCBI Taxonomy" id="77519"/>
    <lineage>
        <taxon>Eukaryota</taxon>
        <taxon>Sar</taxon>
        <taxon>Alveolata</taxon>
        <taxon>Apicomplexa</taxon>
        <taxon>Aconoidasida</taxon>
        <taxon>Haemosporida</taxon>
        <taxon>Plasmodiidae</taxon>
        <taxon>Plasmodium</taxon>
        <taxon>Plasmodium (Plasmodium)</taxon>
    </lineage>
</organism>
<dbReference type="OrthoDB" id="382478at2759"/>
<dbReference type="GeneID" id="39745570"/>
<evidence type="ECO:0008006" key="4">
    <source>
        <dbReference type="Google" id="ProtNLM"/>
    </source>
</evidence>